<reference evidence="1" key="1">
    <citation type="journal article" date="2020" name="Stud. Mycol.">
        <title>101 Dothideomycetes genomes: a test case for predicting lifestyles and emergence of pathogens.</title>
        <authorList>
            <person name="Haridas S."/>
            <person name="Albert R."/>
            <person name="Binder M."/>
            <person name="Bloem J."/>
            <person name="Labutti K."/>
            <person name="Salamov A."/>
            <person name="Andreopoulos B."/>
            <person name="Baker S."/>
            <person name="Barry K."/>
            <person name="Bills G."/>
            <person name="Bluhm B."/>
            <person name="Cannon C."/>
            <person name="Castanera R."/>
            <person name="Culley D."/>
            <person name="Daum C."/>
            <person name="Ezra D."/>
            <person name="Gonzalez J."/>
            <person name="Henrissat B."/>
            <person name="Kuo A."/>
            <person name="Liang C."/>
            <person name="Lipzen A."/>
            <person name="Lutzoni F."/>
            <person name="Magnuson J."/>
            <person name="Mondo S."/>
            <person name="Nolan M."/>
            <person name="Ohm R."/>
            <person name="Pangilinan J."/>
            <person name="Park H.-J."/>
            <person name="Ramirez L."/>
            <person name="Alfaro M."/>
            <person name="Sun H."/>
            <person name="Tritt A."/>
            <person name="Yoshinaga Y."/>
            <person name="Zwiers L.-H."/>
            <person name="Turgeon B."/>
            <person name="Goodwin S."/>
            <person name="Spatafora J."/>
            <person name="Crous P."/>
            <person name="Grigoriev I."/>
        </authorList>
    </citation>
    <scope>NUCLEOTIDE SEQUENCE</scope>
    <source>
        <strain evidence="1">CBS 113389</strain>
    </source>
</reference>
<protein>
    <submittedName>
        <fullName evidence="1">Uncharacterized protein</fullName>
    </submittedName>
</protein>
<sequence length="337" mass="39090">MARQSNSYWELEEYSLLGPNTTLYMRARALGCGPEAKDWTVEDLSAWLRRRDLQLADYDNCLNDELATFIRDRLIPIFPATPQEPIREKKKPCVFRRRAIEALEDADHALSFHRFLDLPPELRNRVYELHFEDFPRALKLPAKPPIACTSHFVQQEALPVLYANHEIILPFKMVANRTHGDRWKYEGSSVPSQHKHRNTKSVIETAHTALFLQQMRPEHFQYLRRITIRIPNEESSTLSDEEEEDFQELIIRITLGKAAGSYCVTVVDHDPAFDDDAEWTGSYEDKVKSEVEAVLDKVAARGGMLRLTANDIHSIRPAITRGYEKFNDWVGSTYWPY</sequence>
<proteinExistence type="predicted"/>
<dbReference type="AlphaFoldDB" id="A0A6A6PJP2"/>
<dbReference type="EMBL" id="MU001640">
    <property type="protein sequence ID" value="KAF2480270.1"/>
    <property type="molecule type" value="Genomic_DNA"/>
</dbReference>
<keyword evidence="2" id="KW-1185">Reference proteome</keyword>
<dbReference type="Proteomes" id="UP000799767">
    <property type="component" value="Unassembled WGS sequence"/>
</dbReference>
<evidence type="ECO:0000313" key="2">
    <source>
        <dbReference type="Proteomes" id="UP000799767"/>
    </source>
</evidence>
<organism evidence="1 2">
    <name type="scientific">Neohortaea acidophila</name>
    <dbReference type="NCBI Taxonomy" id="245834"/>
    <lineage>
        <taxon>Eukaryota</taxon>
        <taxon>Fungi</taxon>
        <taxon>Dikarya</taxon>
        <taxon>Ascomycota</taxon>
        <taxon>Pezizomycotina</taxon>
        <taxon>Dothideomycetes</taxon>
        <taxon>Dothideomycetidae</taxon>
        <taxon>Mycosphaerellales</taxon>
        <taxon>Teratosphaeriaceae</taxon>
        <taxon>Neohortaea</taxon>
    </lineage>
</organism>
<dbReference type="RefSeq" id="XP_033586840.1">
    <property type="nucleotide sequence ID" value="XM_033737643.1"/>
</dbReference>
<gene>
    <name evidence="1" type="ORF">BDY17DRAFT_327235</name>
</gene>
<evidence type="ECO:0000313" key="1">
    <source>
        <dbReference type="EMBL" id="KAF2480270.1"/>
    </source>
</evidence>
<accession>A0A6A6PJP2</accession>
<name>A0A6A6PJP2_9PEZI</name>
<dbReference type="OrthoDB" id="62952at2759"/>
<dbReference type="GeneID" id="54478645"/>